<dbReference type="EMBL" id="JAGRQH010000003">
    <property type="protein sequence ID" value="MBR0559670.1"/>
    <property type="molecule type" value="Genomic_DNA"/>
</dbReference>
<dbReference type="PROSITE" id="PS51257">
    <property type="entry name" value="PROKAR_LIPOPROTEIN"/>
    <property type="match status" value="1"/>
</dbReference>
<feature type="signal peptide" evidence="1">
    <location>
        <begin position="1"/>
        <end position="20"/>
    </location>
</feature>
<name>A0ABS5E6Y3_9PROT</name>
<reference evidence="2 3" key="1">
    <citation type="submission" date="2021-04" db="EMBL/GenBank/DDBJ databases">
        <title>The complete genome sequence of Neokomagataea sp. TBRC 2177.</title>
        <authorList>
            <person name="Charoenyingcharoen P."/>
            <person name="Yukphan P."/>
        </authorList>
    </citation>
    <scope>NUCLEOTIDE SEQUENCE [LARGE SCALE GENOMIC DNA]</scope>
    <source>
        <strain evidence="2 3">TBRC 2177</strain>
    </source>
</reference>
<evidence type="ECO:0008006" key="4">
    <source>
        <dbReference type="Google" id="ProtNLM"/>
    </source>
</evidence>
<protein>
    <recommendedName>
        <fullName evidence="4">Lipoprotein</fullName>
    </recommendedName>
</protein>
<keyword evidence="3" id="KW-1185">Reference proteome</keyword>
<proteinExistence type="predicted"/>
<feature type="chain" id="PRO_5047330127" description="Lipoprotein" evidence="1">
    <location>
        <begin position="21"/>
        <end position="148"/>
    </location>
</feature>
<evidence type="ECO:0000256" key="1">
    <source>
        <dbReference type="SAM" id="SignalP"/>
    </source>
</evidence>
<gene>
    <name evidence="2" type="ORF">KB213_06330</name>
</gene>
<dbReference type="Proteomes" id="UP000677812">
    <property type="component" value="Unassembled WGS sequence"/>
</dbReference>
<evidence type="ECO:0000313" key="2">
    <source>
        <dbReference type="EMBL" id="MBR0559670.1"/>
    </source>
</evidence>
<sequence length="148" mass="16288">MSIKAKATAALVLTSFLALTACESTQQMVSDKEDHLAAAGFVAKPANTPERLSMLKRLPSHRFLRRISGDTVNYVYSDPTVCDCLYVGSQDAYGRYQQYQQQQNLADEQQMTAQEYNDANWNWGAWGGWGPGFGMGPGFGPGFGGYGW</sequence>
<keyword evidence="1" id="KW-0732">Signal</keyword>
<comment type="caution">
    <text evidence="2">The sequence shown here is derived from an EMBL/GenBank/DDBJ whole genome shotgun (WGS) entry which is preliminary data.</text>
</comment>
<evidence type="ECO:0000313" key="3">
    <source>
        <dbReference type="Proteomes" id="UP000677812"/>
    </source>
</evidence>
<accession>A0ABS5E6Y3</accession>
<organism evidence="2 3">
    <name type="scientific">Neokomagataea anthophila</name>
    <dbReference type="NCBI Taxonomy" id="2826925"/>
    <lineage>
        <taxon>Bacteria</taxon>
        <taxon>Pseudomonadati</taxon>
        <taxon>Pseudomonadota</taxon>
        <taxon>Alphaproteobacteria</taxon>
        <taxon>Acetobacterales</taxon>
        <taxon>Acetobacteraceae</taxon>
        <taxon>Neokomagataea</taxon>
    </lineage>
</organism>
<dbReference type="RefSeq" id="WP_211681349.1">
    <property type="nucleotide sequence ID" value="NZ_JAGRQH010000003.1"/>
</dbReference>